<keyword evidence="3" id="KW-1185">Reference proteome</keyword>
<accession>A0AAV7FBF2</accession>
<name>A0AAV7FBF2_ARIFI</name>
<dbReference type="Proteomes" id="UP000825729">
    <property type="component" value="Unassembled WGS sequence"/>
</dbReference>
<feature type="region of interest" description="Disordered" evidence="1">
    <location>
        <begin position="21"/>
        <end position="60"/>
    </location>
</feature>
<reference evidence="2 3" key="1">
    <citation type="submission" date="2021-07" db="EMBL/GenBank/DDBJ databases">
        <title>The Aristolochia fimbriata genome: insights into angiosperm evolution, floral development and chemical biosynthesis.</title>
        <authorList>
            <person name="Jiao Y."/>
        </authorList>
    </citation>
    <scope>NUCLEOTIDE SEQUENCE [LARGE SCALE GENOMIC DNA]</scope>
    <source>
        <strain evidence="2">IBCAS-2021</strain>
        <tissue evidence="2">Leaf</tissue>
    </source>
</reference>
<gene>
    <name evidence="2" type="ORF">H6P81_001679</name>
</gene>
<sequence>MNATELYDEYEQNTGPLRIHKLESNEKYEKKHRVRTRSRSSWYLDTRNDHTPGKDLNLPRRAMSVRPPSALPVRACLFGPGRFKSSKRRTSRSEIQVLKEKKGVKVSLKLRAESQLRPAMMPEGRTRFDGESSQRALDGLHFLRKPEEAPCESDRALRTKAPTDSRHESPNLGFDYLGVKRNGVRAVVPYRHLHTAGFKLSACSSISK</sequence>
<proteinExistence type="predicted"/>
<organism evidence="2 3">
    <name type="scientific">Aristolochia fimbriata</name>
    <name type="common">White veined hardy Dutchman's pipe vine</name>
    <dbReference type="NCBI Taxonomy" id="158543"/>
    <lineage>
        <taxon>Eukaryota</taxon>
        <taxon>Viridiplantae</taxon>
        <taxon>Streptophyta</taxon>
        <taxon>Embryophyta</taxon>
        <taxon>Tracheophyta</taxon>
        <taxon>Spermatophyta</taxon>
        <taxon>Magnoliopsida</taxon>
        <taxon>Magnoliidae</taxon>
        <taxon>Piperales</taxon>
        <taxon>Aristolochiaceae</taxon>
        <taxon>Aristolochia</taxon>
    </lineage>
</organism>
<feature type="region of interest" description="Disordered" evidence="1">
    <location>
        <begin position="148"/>
        <end position="170"/>
    </location>
</feature>
<protein>
    <submittedName>
        <fullName evidence="2">Uncharacterized protein</fullName>
    </submittedName>
</protein>
<evidence type="ECO:0000313" key="2">
    <source>
        <dbReference type="EMBL" id="KAG9457171.1"/>
    </source>
</evidence>
<dbReference type="AlphaFoldDB" id="A0AAV7FBF2"/>
<evidence type="ECO:0000313" key="3">
    <source>
        <dbReference type="Proteomes" id="UP000825729"/>
    </source>
</evidence>
<evidence type="ECO:0000256" key="1">
    <source>
        <dbReference type="SAM" id="MobiDB-lite"/>
    </source>
</evidence>
<comment type="caution">
    <text evidence="2">The sequence shown here is derived from an EMBL/GenBank/DDBJ whole genome shotgun (WGS) entry which is preliminary data.</text>
</comment>
<feature type="compositionally biased region" description="Basic and acidic residues" evidence="1">
    <location>
        <begin position="148"/>
        <end position="169"/>
    </location>
</feature>
<dbReference type="EMBL" id="JAINDJ010000002">
    <property type="protein sequence ID" value="KAG9457171.1"/>
    <property type="molecule type" value="Genomic_DNA"/>
</dbReference>